<sequence length="293" mass="33410">MSSLFQIQVEPTNHTIPTLCPLTLRLQIPPFRQNPVAMPKFVKWFRKAERCGKTPRPEIPVIVHCPRAMHQMEWDDRRRPINPNRPHIMFSGRSAQQNILVVIQNAHGATDGQGLITLLEKETGEDIVRMCNPTTEDWLPTYFCAGYPYQLIFVEASSDYTALRDRYIRDADHFGLFLNYDTSSTESWDEMIASYEDISSRFEDGVNPFPTVMAAMCEGSVSHEEAERSARQRSCRFFYYSPVTGRGLCTAFASIVERAHATRLRYATDPDGFQAAVKTTAEVVQSLFPSALW</sequence>
<proteinExistence type="predicted"/>
<accession>A0AAN6TV29</accession>
<dbReference type="EMBL" id="MU853238">
    <property type="protein sequence ID" value="KAK4120511.1"/>
    <property type="molecule type" value="Genomic_DNA"/>
</dbReference>
<organism evidence="1 2">
    <name type="scientific">Parathielavia appendiculata</name>
    <dbReference type="NCBI Taxonomy" id="2587402"/>
    <lineage>
        <taxon>Eukaryota</taxon>
        <taxon>Fungi</taxon>
        <taxon>Dikarya</taxon>
        <taxon>Ascomycota</taxon>
        <taxon>Pezizomycotina</taxon>
        <taxon>Sordariomycetes</taxon>
        <taxon>Sordariomycetidae</taxon>
        <taxon>Sordariales</taxon>
        <taxon>Chaetomiaceae</taxon>
        <taxon>Parathielavia</taxon>
    </lineage>
</organism>
<dbReference type="AlphaFoldDB" id="A0AAN6TV29"/>
<dbReference type="Gene3D" id="3.40.50.300">
    <property type="entry name" value="P-loop containing nucleotide triphosphate hydrolases"/>
    <property type="match status" value="1"/>
</dbReference>
<dbReference type="Proteomes" id="UP001302602">
    <property type="component" value="Unassembled WGS sequence"/>
</dbReference>
<keyword evidence="2" id="KW-1185">Reference proteome</keyword>
<comment type="caution">
    <text evidence="1">The sequence shown here is derived from an EMBL/GenBank/DDBJ whole genome shotgun (WGS) entry which is preliminary data.</text>
</comment>
<reference evidence="1" key="2">
    <citation type="submission" date="2023-05" db="EMBL/GenBank/DDBJ databases">
        <authorList>
            <consortium name="Lawrence Berkeley National Laboratory"/>
            <person name="Steindorff A."/>
            <person name="Hensen N."/>
            <person name="Bonometti L."/>
            <person name="Westerberg I."/>
            <person name="Brannstrom I.O."/>
            <person name="Guillou S."/>
            <person name="Cros-Aarteil S."/>
            <person name="Calhoun S."/>
            <person name="Haridas S."/>
            <person name="Kuo A."/>
            <person name="Mondo S."/>
            <person name="Pangilinan J."/>
            <person name="Riley R."/>
            <person name="Labutti K."/>
            <person name="Andreopoulos B."/>
            <person name="Lipzen A."/>
            <person name="Chen C."/>
            <person name="Yanf M."/>
            <person name="Daum C."/>
            <person name="Ng V."/>
            <person name="Clum A."/>
            <person name="Ohm R."/>
            <person name="Martin F."/>
            <person name="Silar P."/>
            <person name="Natvig D."/>
            <person name="Lalanne C."/>
            <person name="Gautier V."/>
            <person name="Ament-Velasquez S.L."/>
            <person name="Kruys A."/>
            <person name="Hutchinson M.I."/>
            <person name="Powell A.J."/>
            <person name="Barry K."/>
            <person name="Miller A.N."/>
            <person name="Grigoriev I.V."/>
            <person name="Debuchy R."/>
            <person name="Gladieux P."/>
            <person name="Thoren M.H."/>
            <person name="Johannesson H."/>
        </authorList>
    </citation>
    <scope>NUCLEOTIDE SEQUENCE</scope>
    <source>
        <strain evidence="1">CBS 731.68</strain>
    </source>
</reference>
<evidence type="ECO:0000313" key="1">
    <source>
        <dbReference type="EMBL" id="KAK4120511.1"/>
    </source>
</evidence>
<name>A0AAN6TV29_9PEZI</name>
<dbReference type="GeneID" id="87830407"/>
<dbReference type="InterPro" id="IPR027417">
    <property type="entry name" value="P-loop_NTPase"/>
</dbReference>
<protein>
    <submittedName>
        <fullName evidence="1">Uncharacterized protein</fullName>
    </submittedName>
</protein>
<gene>
    <name evidence="1" type="ORF">N657DRAFT_649009</name>
</gene>
<dbReference type="RefSeq" id="XP_062644282.1">
    <property type="nucleotide sequence ID" value="XM_062793638.1"/>
</dbReference>
<dbReference type="SUPFAM" id="SSF52540">
    <property type="entry name" value="P-loop containing nucleoside triphosphate hydrolases"/>
    <property type="match status" value="1"/>
</dbReference>
<reference evidence="1" key="1">
    <citation type="journal article" date="2023" name="Mol. Phylogenet. Evol.">
        <title>Genome-scale phylogeny and comparative genomics of the fungal order Sordariales.</title>
        <authorList>
            <person name="Hensen N."/>
            <person name="Bonometti L."/>
            <person name="Westerberg I."/>
            <person name="Brannstrom I.O."/>
            <person name="Guillou S."/>
            <person name="Cros-Aarteil S."/>
            <person name="Calhoun S."/>
            <person name="Haridas S."/>
            <person name="Kuo A."/>
            <person name="Mondo S."/>
            <person name="Pangilinan J."/>
            <person name="Riley R."/>
            <person name="LaButti K."/>
            <person name="Andreopoulos B."/>
            <person name="Lipzen A."/>
            <person name="Chen C."/>
            <person name="Yan M."/>
            <person name="Daum C."/>
            <person name="Ng V."/>
            <person name="Clum A."/>
            <person name="Steindorff A."/>
            <person name="Ohm R.A."/>
            <person name="Martin F."/>
            <person name="Silar P."/>
            <person name="Natvig D.O."/>
            <person name="Lalanne C."/>
            <person name="Gautier V."/>
            <person name="Ament-Velasquez S.L."/>
            <person name="Kruys A."/>
            <person name="Hutchinson M.I."/>
            <person name="Powell A.J."/>
            <person name="Barry K."/>
            <person name="Miller A.N."/>
            <person name="Grigoriev I.V."/>
            <person name="Debuchy R."/>
            <person name="Gladieux P."/>
            <person name="Hiltunen Thoren M."/>
            <person name="Johannesson H."/>
        </authorList>
    </citation>
    <scope>NUCLEOTIDE SEQUENCE</scope>
    <source>
        <strain evidence="1">CBS 731.68</strain>
    </source>
</reference>
<evidence type="ECO:0000313" key="2">
    <source>
        <dbReference type="Proteomes" id="UP001302602"/>
    </source>
</evidence>